<organism evidence="8 9">
    <name type="scientific">Trapa natans</name>
    <name type="common">Water chestnut</name>
    <dbReference type="NCBI Taxonomy" id="22666"/>
    <lineage>
        <taxon>Eukaryota</taxon>
        <taxon>Viridiplantae</taxon>
        <taxon>Streptophyta</taxon>
        <taxon>Embryophyta</taxon>
        <taxon>Tracheophyta</taxon>
        <taxon>Spermatophyta</taxon>
        <taxon>Magnoliopsida</taxon>
        <taxon>eudicotyledons</taxon>
        <taxon>Gunneridae</taxon>
        <taxon>Pentapetalae</taxon>
        <taxon>rosids</taxon>
        <taxon>malvids</taxon>
        <taxon>Myrtales</taxon>
        <taxon>Lythraceae</taxon>
        <taxon>Trapa</taxon>
    </lineage>
</organism>
<feature type="compositionally biased region" description="Low complexity" evidence="6">
    <location>
        <begin position="98"/>
        <end position="113"/>
    </location>
</feature>
<dbReference type="SMART" id="SM00774">
    <property type="entry name" value="WRKY"/>
    <property type="match status" value="1"/>
</dbReference>
<evidence type="ECO:0000256" key="4">
    <source>
        <dbReference type="ARBA" id="ARBA00023163"/>
    </source>
</evidence>
<evidence type="ECO:0000313" key="8">
    <source>
        <dbReference type="EMBL" id="KAK4784959.1"/>
    </source>
</evidence>
<evidence type="ECO:0000256" key="6">
    <source>
        <dbReference type="SAM" id="MobiDB-lite"/>
    </source>
</evidence>
<evidence type="ECO:0000259" key="7">
    <source>
        <dbReference type="PROSITE" id="PS50811"/>
    </source>
</evidence>
<dbReference type="EMBL" id="JAXQNO010000013">
    <property type="protein sequence ID" value="KAK4784959.1"/>
    <property type="molecule type" value="Genomic_DNA"/>
</dbReference>
<evidence type="ECO:0000256" key="1">
    <source>
        <dbReference type="ARBA" id="ARBA00004123"/>
    </source>
</evidence>
<dbReference type="GO" id="GO:0003700">
    <property type="term" value="F:DNA-binding transcription factor activity"/>
    <property type="evidence" value="ECO:0007669"/>
    <property type="project" value="InterPro"/>
</dbReference>
<dbReference type="SUPFAM" id="SSF118290">
    <property type="entry name" value="WRKY DNA-binding domain"/>
    <property type="match status" value="1"/>
</dbReference>
<comment type="caution">
    <text evidence="8">The sequence shown here is derived from an EMBL/GenBank/DDBJ whole genome shotgun (WGS) entry which is preliminary data.</text>
</comment>
<dbReference type="GO" id="GO:0005634">
    <property type="term" value="C:nucleus"/>
    <property type="evidence" value="ECO:0007669"/>
    <property type="project" value="UniProtKB-SubCell"/>
</dbReference>
<sequence length="351" mass="38599">MDNQSVSLLLYGCSLARDLESNLPHLMSQPDSIVNSCHRIARVFSAVQEQISNVSVHHHQHDAQVASFMQLQHHQVQQVPLQRYSPPSAALPETPVPGGEAAGASASRIAGARQLAAASEGPDPAGGRASSSSSPSRQRSRRRQFTLIDVMAIPYRNGDQVRKRVNMEAPLYGNPEIPPEDGFTWKKYGQKEILGSFFPRSYYRCTHQKLYQCPAKKQVQRLDSNPHFFQVTYCGEHTCHMSSTTPSVVPLPIVSRDMTDVHPMLPQQFPPQAPSTSQLSAAGTVPPWMPMDFDGGPSTAATRDDTCTLLVDAMFNSGSSDTNSMDIIFSSMDDQDHQHQPSWPDTGEASD</sequence>
<accession>A0AAN7LHV6</accession>
<evidence type="ECO:0000256" key="2">
    <source>
        <dbReference type="ARBA" id="ARBA00023015"/>
    </source>
</evidence>
<dbReference type="Proteomes" id="UP001346149">
    <property type="component" value="Unassembled WGS sequence"/>
</dbReference>
<dbReference type="AlphaFoldDB" id="A0AAN7LHV6"/>
<evidence type="ECO:0000256" key="5">
    <source>
        <dbReference type="ARBA" id="ARBA00023242"/>
    </source>
</evidence>
<comment type="subcellular location">
    <subcellularLocation>
        <location evidence="1">Nucleus</location>
    </subcellularLocation>
</comment>
<dbReference type="Pfam" id="PF03106">
    <property type="entry name" value="WRKY"/>
    <property type="match status" value="1"/>
</dbReference>
<dbReference type="PROSITE" id="PS50811">
    <property type="entry name" value="WRKY"/>
    <property type="match status" value="1"/>
</dbReference>
<gene>
    <name evidence="8" type="ORF">SAY86_001648</name>
</gene>
<dbReference type="InterPro" id="IPR044810">
    <property type="entry name" value="WRKY_plant"/>
</dbReference>
<dbReference type="InterPro" id="IPR036576">
    <property type="entry name" value="WRKY_dom_sf"/>
</dbReference>
<protein>
    <recommendedName>
        <fullName evidence="7">WRKY domain-containing protein</fullName>
    </recommendedName>
</protein>
<dbReference type="PANTHER" id="PTHR31282">
    <property type="entry name" value="WRKY TRANSCRIPTION FACTOR 21-RELATED"/>
    <property type="match status" value="1"/>
</dbReference>
<feature type="compositionally biased region" description="Low complexity" evidence="6">
    <location>
        <begin position="125"/>
        <end position="137"/>
    </location>
</feature>
<name>A0AAN7LHV6_TRANT</name>
<dbReference type="InterPro" id="IPR003657">
    <property type="entry name" value="WRKY_dom"/>
</dbReference>
<feature type="region of interest" description="Disordered" evidence="6">
    <location>
        <begin position="77"/>
        <end position="143"/>
    </location>
</feature>
<keyword evidence="4" id="KW-0804">Transcription</keyword>
<feature type="domain" description="WRKY" evidence="7">
    <location>
        <begin position="180"/>
        <end position="242"/>
    </location>
</feature>
<reference evidence="8 9" key="1">
    <citation type="journal article" date="2023" name="Hortic Res">
        <title>Pangenome of water caltrop reveals structural variations and asymmetric subgenome divergence after allopolyploidization.</title>
        <authorList>
            <person name="Zhang X."/>
            <person name="Chen Y."/>
            <person name="Wang L."/>
            <person name="Yuan Y."/>
            <person name="Fang M."/>
            <person name="Shi L."/>
            <person name="Lu R."/>
            <person name="Comes H.P."/>
            <person name="Ma Y."/>
            <person name="Chen Y."/>
            <person name="Huang G."/>
            <person name="Zhou Y."/>
            <person name="Zheng Z."/>
            <person name="Qiu Y."/>
        </authorList>
    </citation>
    <scope>NUCLEOTIDE SEQUENCE [LARGE SCALE GENOMIC DNA]</scope>
    <source>
        <strain evidence="8">F231</strain>
    </source>
</reference>
<keyword evidence="9" id="KW-1185">Reference proteome</keyword>
<keyword evidence="5" id="KW-0539">Nucleus</keyword>
<dbReference type="GO" id="GO:0043565">
    <property type="term" value="F:sequence-specific DNA binding"/>
    <property type="evidence" value="ECO:0007669"/>
    <property type="project" value="InterPro"/>
</dbReference>
<dbReference type="Gene3D" id="2.20.25.80">
    <property type="entry name" value="WRKY domain"/>
    <property type="match status" value="1"/>
</dbReference>
<keyword evidence="3" id="KW-0238">DNA-binding</keyword>
<proteinExistence type="predicted"/>
<evidence type="ECO:0000313" key="9">
    <source>
        <dbReference type="Proteomes" id="UP001346149"/>
    </source>
</evidence>
<keyword evidence="2" id="KW-0805">Transcription regulation</keyword>
<evidence type="ECO:0000256" key="3">
    <source>
        <dbReference type="ARBA" id="ARBA00023125"/>
    </source>
</evidence>